<dbReference type="SMART" id="SM00150">
    <property type="entry name" value="SPEC"/>
    <property type="match status" value="1"/>
</dbReference>
<dbReference type="SUPFAM" id="SSF46966">
    <property type="entry name" value="Spectrin repeat"/>
    <property type="match status" value="2"/>
</dbReference>
<dbReference type="Ensembl" id="ENSXCOT00000012582.1">
    <property type="protein sequence ID" value="ENSXCOP00000012431.1"/>
    <property type="gene ID" value="ENSXCOG00000009392.1"/>
</dbReference>
<dbReference type="FunFam" id="1.20.58.60:FF:000005">
    <property type="entry name" value="Actinin alpha 1"/>
    <property type="match status" value="1"/>
</dbReference>
<reference evidence="3" key="2">
    <citation type="submission" date="2025-09" db="UniProtKB">
        <authorList>
            <consortium name="Ensembl"/>
        </authorList>
    </citation>
    <scope>IDENTIFICATION</scope>
</reference>
<dbReference type="Pfam" id="PF00435">
    <property type="entry name" value="Spectrin"/>
    <property type="match status" value="1"/>
</dbReference>
<sequence>MVDYHTANNQSAGGAQTYMEQENDWDRDLLLDPAWEKQQRKVSELDYYDAASVNTRCQKICEQWDILGSLTHRRKESLERTEKQLESIDELYLEYAKRAAPFNNWMEGAMEDLQDMFIVHNIEEIQGLISAHEQFKSTLPEANKEREAIQAIQAEVQRIAQSNGIKLSSANPYTTITPQSIDSKWEKAMAMVPQRDNALQHELNKQNSNDSLRATFAAQANSVGAYIQAKMEEIGRISIEMNGTLEDQLTNLKEYQKTILSYMPEINKLEAHHQHIQEALIFDNQYTSYTMEVCRKGCRTQSIAPVILRILIGPQKTLKACTLS</sequence>
<organism evidence="3 4">
    <name type="scientific">Xiphophorus couchianus</name>
    <name type="common">Monterrey platyfish</name>
    <dbReference type="NCBI Taxonomy" id="32473"/>
    <lineage>
        <taxon>Eukaryota</taxon>
        <taxon>Metazoa</taxon>
        <taxon>Chordata</taxon>
        <taxon>Craniata</taxon>
        <taxon>Vertebrata</taxon>
        <taxon>Euteleostomi</taxon>
        <taxon>Actinopterygii</taxon>
        <taxon>Neopterygii</taxon>
        <taxon>Teleostei</taxon>
        <taxon>Neoteleostei</taxon>
        <taxon>Acanthomorphata</taxon>
        <taxon>Ovalentaria</taxon>
        <taxon>Atherinomorphae</taxon>
        <taxon>Cyprinodontiformes</taxon>
        <taxon>Poeciliidae</taxon>
        <taxon>Poeciliinae</taxon>
        <taxon>Xiphophorus</taxon>
    </lineage>
</organism>
<dbReference type="Proteomes" id="UP000261380">
    <property type="component" value="Unplaced"/>
</dbReference>
<dbReference type="AlphaFoldDB" id="A0A3B5LSR9"/>
<dbReference type="STRING" id="32473.ENSXCOP00000012431"/>
<dbReference type="InterPro" id="IPR002017">
    <property type="entry name" value="Spectrin_repeat"/>
</dbReference>
<dbReference type="PANTHER" id="PTHR11915">
    <property type="entry name" value="SPECTRIN/FILAMIN RELATED CYTOSKELETAL PROTEIN"/>
    <property type="match status" value="1"/>
</dbReference>
<dbReference type="GeneTree" id="ENSGT00940000159343"/>
<reference evidence="3" key="1">
    <citation type="submission" date="2025-08" db="UniProtKB">
        <authorList>
            <consortium name="Ensembl"/>
        </authorList>
    </citation>
    <scope>IDENTIFICATION</scope>
</reference>
<keyword evidence="2" id="KW-0009">Actin-binding</keyword>
<protein>
    <recommendedName>
        <fullName evidence="5">Actinin alpha 4</fullName>
    </recommendedName>
</protein>
<evidence type="ECO:0000256" key="1">
    <source>
        <dbReference type="ARBA" id="ARBA00022737"/>
    </source>
</evidence>
<evidence type="ECO:0008006" key="5">
    <source>
        <dbReference type="Google" id="ProtNLM"/>
    </source>
</evidence>
<evidence type="ECO:0000313" key="3">
    <source>
        <dbReference type="Ensembl" id="ENSXCOP00000012431.1"/>
    </source>
</evidence>
<dbReference type="InterPro" id="IPR018159">
    <property type="entry name" value="Spectrin/alpha-actinin"/>
</dbReference>
<evidence type="ECO:0000313" key="4">
    <source>
        <dbReference type="Proteomes" id="UP000261380"/>
    </source>
</evidence>
<keyword evidence="4" id="KW-1185">Reference proteome</keyword>
<accession>A0A3B5LSR9</accession>
<evidence type="ECO:0000256" key="2">
    <source>
        <dbReference type="ARBA" id="ARBA00023203"/>
    </source>
</evidence>
<keyword evidence="1" id="KW-0677">Repeat</keyword>
<dbReference type="CDD" id="cd00176">
    <property type="entry name" value="SPEC"/>
    <property type="match status" value="1"/>
</dbReference>
<dbReference type="GO" id="GO:0003779">
    <property type="term" value="F:actin binding"/>
    <property type="evidence" value="ECO:0007669"/>
    <property type="project" value="UniProtKB-KW"/>
</dbReference>
<proteinExistence type="predicted"/>
<dbReference type="Gene3D" id="1.20.58.60">
    <property type="match status" value="3"/>
</dbReference>
<name>A0A3B5LSR9_9TELE</name>